<comment type="caution">
    <text evidence="3">The sequence shown here is derived from an EMBL/GenBank/DDBJ whole genome shotgun (WGS) entry which is preliminary data.</text>
</comment>
<proteinExistence type="predicted"/>
<feature type="chain" id="PRO_5015640355" evidence="1">
    <location>
        <begin position="27"/>
        <end position="199"/>
    </location>
</feature>
<sequence>MFSSTRALAVASLSALLGLSALPASAQTPYLGEIKCFGYNFVPQGWAALNGQLMSIAQNTALFSLLGTQFGGDGIQTFALPDMQGRTLIEVGNGAGLSSHVVGESAGNETTGLTIANLPPHTHTFAPLGSTNDASSVSPAGQVASSKARTTLYTSPSGIVTMASGVTSATGSGVPINNMQPYLAVTCAIALQGIYPSRD</sequence>
<feature type="signal peptide" evidence="1">
    <location>
        <begin position="1"/>
        <end position="26"/>
    </location>
</feature>
<evidence type="ECO:0000256" key="1">
    <source>
        <dbReference type="SAM" id="SignalP"/>
    </source>
</evidence>
<keyword evidence="4" id="KW-1185">Reference proteome</keyword>
<organism evidence="3 4">
    <name type="scientific">Solimicrobium silvestre</name>
    <dbReference type="NCBI Taxonomy" id="2099400"/>
    <lineage>
        <taxon>Bacteria</taxon>
        <taxon>Pseudomonadati</taxon>
        <taxon>Pseudomonadota</taxon>
        <taxon>Betaproteobacteria</taxon>
        <taxon>Burkholderiales</taxon>
        <taxon>Oxalobacteraceae</taxon>
        <taxon>Solimicrobium</taxon>
    </lineage>
</organism>
<dbReference type="InterPro" id="IPR011083">
    <property type="entry name" value="Phage_tail_collar_dom"/>
</dbReference>
<dbReference type="SUPFAM" id="SSF88874">
    <property type="entry name" value="Receptor-binding domain of short tail fibre protein gp12"/>
    <property type="match status" value="1"/>
</dbReference>
<dbReference type="OrthoDB" id="8613813at2"/>
<dbReference type="Gene3D" id="3.90.1340.10">
    <property type="entry name" value="Phage tail collar domain"/>
    <property type="match status" value="1"/>
</dbReference>
<evidence type="ECO:0000259" key="2">
    <source>
        <dbReference type="Pfam" id="PF07484"/>
    </source>
</evidence>
<dbReference type="Proteomes" id="UP000237839">
    <property type="component" value="Unassembled WGS sequence"/>
</dbReference>
<dbReference type="Pfam" id="PF07484">
    <property type="entry name" value="Collar"/>
    <property type="match status" value="1"/>
</dbReference>
<evidence type="ECO:0000313" key="4">
    <source>
        <dbReference type="Proteomes" id="UP000237839"/>
    </source>
</evidence>
<keyword evidence="1" id="KW-0732">Signal</keyword>
<evidence type="ECO:0000313" key="3">
    <source>
        <dbReference type="EMBL" id="PRC92977.1"/>
    </source>
</evidence>
<dbReference type="InterPro" id="IPR037053">
    <property type="entry name" value="Phage_tail_collar_dom_sf"/>
</dbReference>
<dbReference type="AlphaFoldDB" id="A0A2S9GZ45"/>
<protein>
    <submittedName>
        <fullName evidence="3">Microcystin-dependent protein</fullName>
    </submittedName>
</protein>
<dbReference type="EMBL" id="PUGF01000010">
    <property type="protein sequence ID" value="PRC92977.1"/>
    <property type="molecule type" value="Genomic_DNA"/>
</dbReference>
<dbReference type="RefSeq" id="WP_105532094.1">
    <property type="nucleotide sequence ID" value="NZ_PUGF01000010.1"/>
</dbReference>
<feature type="domain" description="Phage tail collar" evidence="2">
    <location>
        <begin position="32"/>
        <end position="87"/>
    </location>
</feature>
<gene>
    <name evidence="3" type="ORF">S2091_2394</name>
</gene>
<reference evidence="3 4" key="1">
    <citation type="submission" date="2018-02" db="EMBL/GenBank/DDBJ databases">
        <title>Solimicrobium silvestre gen. nov., sp. nov., isolated from alpine forest soil.</title>
        <authorList>
            <person name="Margesin R."/>
            <person name="Albuquerque L."/>
            <person name="Zhang D.-C."/>
            <person name="Froufe H.J.C."/>
            <person name="Severino R."/>
            <person name="Roxo I."/>
            <person name="Egas C."/>
            <person name="Da Costa M.S."/>
        </authorList>
    </citation>
    <scope>NUCLEOTIDE SEQUENCE [LARGE SCALE GENOMIC DNA]</scope>
    <source>
        <strain evidence="3 4">S20-91</strain>
    </source>
</reference>
<name>A0A2S9GZ45_9BURK</name>
<accession>A0A2S9GZ45</accession>